<proteinExistence type="predicted"/>
<dbReference type="PIRSF" id="PIRSF002741">
    <property type="entry name" value="MppA"/>
    <property type="match status" value="1"/>
</dbReference>
<sequence>MKRVHERCACGVSHCRRTNRVQVTSRCALYGLMKRMMNSGLPRLHDAIGCLLGAVRRAASIGFAMAAAPGLLAVCGAMPMTVEAKPSISQYDQPKYPADFTHFDYANPDAPANGSLSFENYNELQTYDSLNPFLVRGAPAPDILNLMFDTLMQRSWDELASEYPLIADDVDVAPDLTSATFHINPAARFSNGDPITAADVKYSYDTLASPQASPLFNAQFSIIKNATVIDKSTIRFDFKHPERDAPLIAGDLPIFSPKWGMQPNGKRPPFDQISSTPPVSSGAYLIDTRKNDKQITYRRNPDYWAANLPSRRGMFRFERITFNLYRDHYTQLEAFKAGDADVVVEYGATQWARKYVGKNFDNGLLKKGEFADGPAQMQGMLMNMRKPMFQDPRVRHALTLALDYDWMNRMMFYGQYRRTNSYFEASPFGATGMPGPKELALLEPLRGSVPPEVFGPMLKQPDTIPPNSLRGNLRVARDLLAQAGWHYRDGALRDANGTPMTIEIMDDQPGMDRLILPYMQALGMLGIQAHMREIDSALYQKRLDNFEYDMTTFIYAPVTIPGAELTRRFGSAAAAEVGSENYPGIRSKAVDSLIHAALSATNLDDLEAATRALDRVLIYSFYLVPEYYAPGARIGYKSSLGFPKIVPNSYLYEDWVINYWYAKAPGGHVSQTTQAAQSASSTTATAH</sequence>
<dbReference type="Gene3D" id="3.40.190.10">
    <property type="entry name" value="Periplasmic binding protein-like II"/>
    <property type="match status" value="1"/>
</dbReference>
<dbReference type="EMBL" id="CAJNBK010000045">
    <property type="protein sequence ID" value="CAE6837124.1"/>
    <property type="molecule type" value="Genomic_DNA"/>
</dbReference>
<dbReference type="InterPro" id="IPR039424">
    <property type="entry name" value="SBP_5"/>
</dbReference>
<dbReference type="PANTHER" id="PTHR30290">
    <property type="entry name" value="PERIPLASMIC BINDING COMPONENT OF ABC TRANSPORTER"/>
    <property type="match status" value="1"/>
</dbReference>
<dbReference type="Pfam" id="PF00496">
    <property type="entry name" value="SBP_bac_5"/>
    <property type="match status" value="1"/>
</dbReference>
<gene>
    <name evidence="3" type="ORF">R69888_06824</name>
</gene>
<organism evidence="3 4">
    <name type="scientific">Paraburkholderia haematera</name>
    <dbReference type="NCBI Taxonomy" id="2793077"/>
    <lineage>
        <taxon>Bacteria</taxon>
        <taxon>Pseudomonadati</taxon>
        <taxon>Pseudomonadota</taxon>
        <taxon>Betaproteobacteria</taxon>
        <taxon>Burkholderiales</taxon>
        <taxon>Burkholderiaceae</taxon>
        <taxon>Paraburkholderia</taxon>
    </lineage>
</organism>
<dbReference type="PANTHER" id="PTHR30290:SF64">
    <property type="entry name" value="ABC TRANSPORTER PERIPLASMIC BINDING PROTEIN"/>
    <property type="match status" value="1"/>
</dbReference>
<dbReference type="InterPro" id="IPR000914">
    <property type="entry name" value="SBP_5_dom"/>
</dbReference>
<reference evidence="3 4" key="1">
    <citation type="submission" date="2021-02" db="EMBL/GenBank/DDBJ databases">
        <authorList>
            <person name="Vanwijnsberghe S."/>
        </authorList>
    </citation>
    <scope>NUCLEOTIDE SEQUENCE [LARGE SCALE GENOMIC DNA]</scope>
    <source>
        <strain evidence="3 4">LMG 31837</strain>
    </source>
</reference>
<accession>A0ABM8SVY1</accession>
<dbReference type="SUPFAM" id="SSF53850">
    <property type="entry name" value="Periplasmic binding protein-like II"/>
    <property type="match status" value="1"/>
</dbReference>
<protein>
    <recommendedName>
        <fullName evidence="2">Solute-binding protein family 5 domain-containing protein</fullName>
    </recommendedName>
</protein>
<dbReference type="Gene3D" id="3.10.105.10">
    <property type="entry name" value="Dipeptide-binding Protein, Domain 3"/>
    <property type="match status" value="1"/>
</dbReference>
<evidence type="ECO:0000313" key="3">
    <source>
        <dbReference type="EMBL" id="CAE6837124.1"/>
    </source>
</evidence>
<evidence type="ECO:0000259" key="2">
    <source>
        <dbReference type="Pfam" id="PF00496"/>
    </source>
</evidence>
<name>A0ABM8SVY1_9BURK</name>
<dbReference type="Proteomes" id="UP000672526">
    <property type="component" value="Unassembled WGS sequence"/>
</dbReference>
<evidence type="ECO:0000256" key="1">
    <source>
        <dbReference type="ARBA" id="ARBA00022729"/>
    </source>
</evidence>
<evidence type="ECO:0000313" key="4">
    <source>
        <dbReference type="Proteomes" id="UP000672526"/>
    </source>
</evidence>
<keyword evidence="1" id="KW-0732">Signal</keyword>
<dbReference type="InterPro" id="IPR030678">
    <property type="entry name" value="Peptide/Ni-bd"/>
</dbReference>
<keyword evidence="4" id="KW-1185">Reference proteome</keyword>
<comment type="caution">
    <text evidence="3">The sequence shown here is derived from an EMBL/GenBank/DDBJ whole genome shotgun (WGS) entry which is preliminary data.</text>
</comment>
<feature type="domain" description="Solute-binding protein family 5" evidence="2">
    <location>
        <begin position="163"/>
        <end position="571"/>
    </location>
</feature>
<dbReference type="CDD" id="cd08497">
    <property type="entry name" value="MbnE-like"/>
    <property type="match status" value="1"/>
</dbReference>